<evidence type="ECO:0000256" key="17">
    <source>
        <dbReference type="SAM" id="SignalP"/>
    </source>
</evidence>
<dbReference type="AlphaFoldDB" id="A0AAW2YVD9"/>
<protein>
    <submittedName>
        <fullName evidence="19">Carboxypeptidase</fullName>
    </submittedName>
</protein>
<dbReference type="Gene3D" id="3.30.70.340">
    <property type="entry name" value="Metallocarboxypeptidase-like"/>
    <property type="match status" value="1"/>
</dbReference>
<gene>
    <name evidence="19" type="ORF">AKO1_013691</name>
</gene>
<keyword evidence="10" id="KW-0378">Hydrolase</keyword>
<keyword evidence="6 19" id="KW-0121">Carboxypeptidase</keyword>
<evidence type="ECO:0000256" key="10">
    <source>
        <dbReference type="ARBA" id="ARBA00022801"/>
    </source>
</evidence>
<proteinExistence type="inferred from homology"/>
<comment type="subcellular location">
    <subcellularLocation>
        <location evidence="3">Secreted</location>
    </subcellularLocation>
</comment>
<evidence type="ECO:0000256" key="1">
    <source>
        <dbReference type="ARBA" id="ARBA00001947"/>
    </source>
</evidence>
<dbReference type="GO" id="GO:0008270">
    <property type="term" value="F:zinc ion binding"/>
    <property type="evidence" value="ECO:0007669"/>
    <property type="project" value="InterPro"/>
</dbReference>
<dbReference type="CDD" id="cd03860">
    <property type="entry name" value="M14_CP_A-B_like"/>
    <property type="match status" value="1"/>
</dbReference>
<dbReference type="FunFam" id="3.40.630.10:FF:000040">
    <property type="entry name" value="zinc carboxypeptidase"/>
    <property type="match status" value="1"/>
</dbReference>
<dbReference type="SUPFAM" id="SSF53187">
    <property type="entry name" value="Zn-dependent exopeptidases"/>
    <property type="match status" value="1"/>
</dbReference>
<dbReference type="Proteomes" id="UP001431209">
    <property type="component" value="Unassembled WGS sequence"/>
</dbReference>
<evidence type="ECO:0000313" key="19">
    <source>
        <dbReference type="EMBL" id="KAL0481044.1"/>
    </source>
</evidence>
<evidence type="ECO:0000256" key="12">
    <source>
        <dbReference type="ARBA" id="ARBA00023026"/>
    </source>
</evidence>
<keyword evidence="7" id="KW-0645">Protease</keyword>
<keyword evidence="11" id="KW-0862">Zinc</keyword>
<evidence type="ECO:0000256" key="4">
    <source>
        <dbReference type="ARBA" id="ARBA00005988"/>
    </source>
</evidence>
<comment type="similarity">
    <text evidence="4 16">Belongs to the peptidase M14 family.</text>
</comment>
<comment type="cofactor">
    <cofactor evidence="1">
        <name>Zn(2+)</name>
        <dbReference type="ChEBI" id="CHEBI:29105"/>
    </cofactor>
</comment>
<dbReference type="EMBL" id="JAOPGA020000726">
    <property type="protein sequence ID" value="KAL0481044.1"/>
    <property type="molecule type" value="Genomic_DNA"/>
</dbReference>
<evidence type="ECO:0000256" key="13">
    <source>
        <dbReference type="ARBA" id="ARBA00023049"/>
    </source>
</evidence>
<dbReference type="GO" id="GO:0006508">
    <property type="term" value="P:proteolysis"/>
    <property type="evidence" value="ECO:0007669"/>
    <property type="project" value="UniProtKB-KW"/>
</dbReference>
<evidence type="ECO:0000256" key="14">
    <source>
        <dbReference type="ARBA" id="ARBA00023145"/>
    </source>
</evidence>
<evidence type="ECO:0000256" key="9">
    <source>
        <dbReference type="ARBA" id="ARBA00022729"/>
    </source>
</evidence>
<dbReference type="SMART" id="SM00631">
    <property type="entry name" value="Zn_pept"/>
    <property type="match status" value="1"/>
</dbReference>
<evidence type="ECO:0000256" key="11">
    <source>
        <dbReference type="ARBA" id="ARBA00022833"/>
    </source>
</evidence>
<dbReference type="PROSITE" id="PS52035">
    <property type="entry name" value="PEPTIDASE_M14"/>
    <property type="match status" value="1"/>
</dbReference>
<comment type="function">
    <text evidence="2">Extracellular metalloprotease that contributes to pathogenicity.</text>
</comment>
<keyword evidence="13" id="KW-0482">Metalloprotease</keyword>
<dbReference type="PANTHER" id="PTHR11705">
    <property type="entry name" value="PROTEASE FAMILY M14 CARBOXYPEPTIDASE A,B"/>
    <property type="match status" value="1"/>
</dbReference>
<keyword evidence="14" id="KW-0865">Zymogen</keyword>
<dbReference type="InterPro" id="IPR003146">
    <property type="entry name" value="M14A_act_pep"/>
</dbReference>
<dbReference type="Pfam" id="PF00246">
    <property type="entry name" value="Peptidase_M14"/>
    <property type="match status" value="1"/>
</dbReference>
<evidence type="ECO:0000256" key="16">
    <source>
        <dbReference type="PROSITE-ProRule" id="PRU01379"/>
    </source>
</evidence>
<comment type="caution">
    <text evidence="19">The sequence shown here is derived from an EMBL/GenBank/DDBJ whole genome shotgun (WGS) entry which is preliminary data.</text>
</comment>
<dbReference type="Gene3D" id="3.40.630.10">
    <property type="entry name" value="Zn peptidases"/>
    <property type="match status" value="1"/>
</dbReference>
<accession>A0AAW2YVD9</accession>
<evidence type="ECO:0000256" key="5">
    <source>
        <dbReference type="ARBA" id="ARBA00022525"/>
    </source>
</evidence>
<dbReference type="InterPro" id="IPR036990">
    <property type="entry name" value="M14A-like_propep"/>
</dbReference>
<dbReference type="Pfam" id="PF02244">
    <property type="entry name" value="Propep_M14"/>
    <property type="match status" value="1"/>
</dbReference>
<dbReference type="SUPFAM" id="SSF54897">
    <property type="entry name" value="Protease propeptides/inhibitors"/>
    <property type="match status" value="1"/>
</dbReference>
<keyword evidence="8" id="KW-0479">Metal-binding</keyword>
<evidence type="ECO:0000256" key="8">
    <source>
        <dbReference type="ARBA" id="ARBA00022723"/>
    </source>
</evidence>
<evidence type="ECO:0000256" key="3">
    <source>
        <dbReference type="ARBA" id="ARBA00004613"/>
    </source>
</evidence>
<name>A0AAW2YVD9_9EUKA</name>
<feature type="signal peptide" evidence="17">
    <location>
        <begin position="1"/>
        <end position="16"/>
    </location>
</feature>
<dbReference type="InterPro" id="IPR000834">
    <property type="entry name" value="Peptidase_M14"/>
</dbReference>
<keyword evidence="15" id="KW-1015">Disulfide bond</keyword>
<reference evidence="19 20" key="1">
    <citation type="submission" date="2024-03" db="EMBL/GenBank/DDBJ databases">
        <title>The Acrasis kona genome and developmental transcriptomes reveal deep origins of eukaryotic multicellular pathways.</title>
        <authorList>
            <person name="Sheikh S."/>
            <person name="Fu C.-J."/>
            <person name="Brown M.W."/>
            <person name="Baldauf S.L."/>
        </authorList>
    </citation>
    <scope>NUCLEOTIDE SEQUENCE [LARGE SCALE GENOMIC DNA]</scope>
    <source>
        <strain evidence="19 20">ATCC MYA-3509</strain>
    </source>
</reference>
<keyword evidence="5" id="KW-0964">Secreted</keyword>
<feature type="domain" description="Peptidase M14" evidence="18">
    <location>
        <begin position="127"/>
        <end position="423"/>
    </location>
</feature>
<evidence type="ECO:0000259" key="18">
    <source>
        <dbReference type="PROSITE" id="PS52035"/>
    </source>
</evidence>
<dbReference type="PRINTS" id="PR00765">
    <property type="entry name" value="CRBOXYPTASEA"/>
</dbReference>
<organism evidence="19 20">
    <name type="scientific">Acrasis kona</name>
    <dbReference type="NCBI Taxonomy" id="1008807"/>
    <lineage>
        <taxon>Eukaryota</taxon>
        <taxon>Discoba</taxon>
        <taxon>Heterolobosea</taxon>
        <taxon>Tetramitia</taxon>
        <taxon>Eutetramitia</taxon>
        <taxon>Acrasidae</taxon>
        <taxon>Acrasis</taxon>
    </lineage>
</organism>
<keyword evidence="12" id="KW-0843">Virulence</keyword>
<sequence>MKTLVILGLVLIAISAQNNYHGNMVLRINLESEKQLEVFEKLENEGVIDVWSEKALIGGYHDVLVTPSNYQEFASKMFNDLKTKYEVIIPNVQTLIDKEQDRQNSLPEFTLNKFLASNDDGMEFFSKYRKPEEFDRFLTGLNQKFPKLTKLFSIGKTGQGKNINCLLISTSEGSNTTKPSIVYNGGQHAREWISPMTNAYLANRMLHEYGKVDLTTKLINSINWYIVPIVNVDGYTYTWSDDRLWRKTRSVNKGSKCVGVDPNRNWDYEWTSGGSSSNPCSESYRGPKPFSEPEVSAIAKLTTSVPNLKAYIDFHSYSQLWMRPWGFSRKVPAGDEAVGIVNDACGKAVYDVHGSKYTTGRIAVTIYEASGSSVDYVFAKTNALSFAVELRDTGRQGFLLDAKNIVPTGEEVFAAAVNVIGSKVIE</sequence>
<evidence type="ECO:0000256" key="2">
    <source>
        <dbReference type="ARBA" id="ARBA00003091"/>
    </source>
</evidence>
<dbReference type="PANTHER" id="PTHR11705:SF143">
    <property type="entry name" value="SLL0236 PROTEIN"/>
    <property type="match status" value="1"/>
</dbReference>
<evidence type="ECO:0000313" key="20">
    <source>
        <dbReference type="Proteomes" id="UP001431209"/>
    </source>
</evidence>
<feature type="active site" description="Proton donor/acceptor" evidence="16">
    <location>
        <position position="389"/>
    </location>
</feature>
<evidence type="ECO:0000256" key="7">
    <source>
        <dbReference type="ARBA" id="ARBA00022670"/>
    </source>
</evidence>
<dbReference type="PROSITE" id="PS00132">
    <property type="entry name" value="CARBOXYPEPT_ZN_1"/>
    <property type="match status" value="1"/>
</dbReference>
<dbReference type="GO" id="GO:0004181">
    <property type="term" value="F:metallocarboxypeptidase activity"/>
    <property type="evidence" value="ECO:0007669"/>
    <property type="project" value="InterPro"/>
</dbReference>
<evidence type="ECO:0000256" key="15">
    <source>
        <dbReference type="ARBA" id="ARBA00023157"/>
    </source>
</evidence>
<evidence type="ECO:0000256" key="6">
    <source>
        <dbReference type="ARBA" id="ARBA00022645"/>
    </source>
</evidence>
<dbReference type="GO" id="GO:0005615">
    <property type="term" value="C:extracellular space"/>
    <property type="evidence" value="ECO:0007669"/>
    <property type="project" value="TreeGrafter"/>
</dbReference>
<keyword evidence="20" id="KW-1185">Reference proteome</keyword>
<keyword evidence="9 17" id="KW-0732">Signal</keyword>
<feature type="chain" id="PRO_5043901520" evidence="17">
    <location>
        <begin position="17"/>
        <end position="426"/>
    </location>
</feature>
<dbReference type="InterPro" id="IPR057246">
    <property type="entry name" value="CARBOXYPEPT_ZN_1"/>
</dbReference>